<accession>I1XHC3</accession>
<dbReference type="PATRIC" id="fig|754476.3.peg.937"/>
<dbReference type="EMBL" id="CP003390">
    <property type="protein sequence ID" value="AFI83792.1"/>
    <property type="molecule type" value="Genomic_DNA"/>
</dbReference>
<reference evidence="1 2" key="1">
    <citation type="journal article" date="2012" name="J. Bacteriol.">
        <title>Complete genome sequences of Methylophaga sp. strain JAM1 and Methylophaga sp. strain JAM7.</title>
        <authorList>
            <person name="Villeneuve C."/>
            <person name="Martineau C."/>
            <person name="Mauffrey F."/>
            <person name="Villemur R."/>
        </authorList>
    </citation>
    <scope>NUCLEOTIDE SEQUENCE [LARGE SCALE GENOMIC DNA]</scope>
    <source>
        <strain evidence="1 2">JAM1</strain>
    </source>
</reference>
<sequence>MKIAGAMGENYAVGDYPKSNSYAATRAVEDGGIFALAPFG</sequence>
<protein>
    <submittedName>
        <fullName evidence="1">Uncharacterized protein</fullName>
    </submittedName>
</protein>
<reference evidence="1 2" key="2">
    <citation type="journal article" date="2013" name="Int. J. Syst. Evol. Microbiol.">
        <title>Methylophaga nitratireducenticrescens sp. nov. and Methylophaga frappieri sp. nov., isolated from the biofilm of the methanol-fed denitrification system treating the seawater at the Montreal Biodome.</title>
        <authorList>
            <person name="Villeneuve C."/>
            <person name="Martineau C."/>
            <person name="Mauffrey F."/>
            <person name="Villemur R."/>
        </authorList>
    </citation>
    <scope>NUCLEOTIDE SEQUENCE [LARGE SCALE GENOMIC DNA]</scope>
    <source>
        <strain evidence="1 2">JAM1</strain>
    </source>
</reference>
<organism evidence="1 2">
    <name type="scientific">Methylophaga nitratireducenticrescens</name>
    <dbReference type="NCBI Taxonomy" id="754476"/>
    <lineage>
        <taxon>Bacteria</taxon>
        <taxon>Pseudomonadati</taxon>
        <taxon>Pseudomonadota</taxon>
        <taxon>Gammaproteobacteria</taxon>
        <taxon>Thiotrichales</taxon>
        <taxon>Piscirickettsiaceae</taxon>
        <taxon>Methylophaga</taxon>
    </lineage>
</organism>
<dbReference type="Proteomes" id="UP000009144">
    <property type="component" value="Chromosome"/>
</dbReference>
<dbReference type="STRING" id="754476.Q7A_950"/>
<gene>
    <name evidence="1" type="ordered locus">Q7A_950</name>
</gene>
<dbReference type="AlphaFoldDB" id="I1XHC3"/>
<dbReference type="HOGENOM" id="CLU_3292308_0_0_6"/>
<proteinExistence type="predicted"/>
<evidence type="ECO:0000313" key="2">
    <source>
        <dbReference type="Proteomes" id="UP000009144"/>
    </source>
</evidence>
<keyword evidence="2" id="KW-1185">Reference proteome</keyword>
<evidence type="ECO:0000313" key="1">
    <source>
        <dbReference type="EMBL" id="AFI83792.1"/>
    </source>
</evidence>
<name>I1XHC3_METNJ</name>